<reference evidence="1 2" key="1">
    <citation type="journal article" date="2015" name="Microbiome">
        <title>Genomic resolution of linkages in carbon, nitrogen, and sulfur cycling among widespread estuary sediment bacteria.</title>
        <authorList>
            <person name="Baker B.J."/>
            <person name="Lazar C.S."/>
            <person name="Teske A.P."/>
            <person name="Dick G.J."/>
        </authorList>
    </citation>
    <scope>NUCLEOTIDE SEQUENCE [LARGE SCALE GENOMIC DNA]</scope>
    <source>
        <strain evidence="1">SM23_42</strain>
    </source>
</reference>
<sequence length="108" mass="11848">MKGDKDPTGLRSTMGIRNVGIGQIGRTGVVTHLRRTDPATSIIGASLDTDLIVSGEPVVHKRDGDVTTRTRSNLWIRINARVDKQLLLVYPFITIHGIACRPDIQVSF</sequence>
<gene>
    <name evidence="1" type="ORF">AMJ83_08155</name>
</gene>
<proteinExistence type="predicted"/>
<comment type="caution">
    <text evidence="1">The sequence shown here is derived from an EMBL/GenBank/DDBJ whole genome shotgun (WGS) entry which is preliminary data.</text>
</comment>
<dbReference type="Proteomes" id="UP000051373">
    <property type="component" value="Unassembled WGS sequence"/>
</dbReference>
<dbReference type="AlphaFoldDB" id="A0A0S8FQY9"/>
<protein>
    <submittedName>
        <fullName evidence="1">Uncharacterized protein</fullName>
    </submittedName>
</protein>
<evidence type="ECO:0000313" key="2">
    <source>
        <dbReference type="Proteomes" id="UP000051373"/>
    </source>
</evidence>
<evidence type="ECO:0000313" key="1">
    <source>
        <dbReference type="EMBL" id="KPK63129.1"/>
    </source>
</evidence>
<name>A0A0S8FQY9_UNCW3</name>
<organism evidence="1 2">
    <name type="scientific">candidate division WOR_3 bacterium SM23_42</name>
    <dbReference type="NCBI Taxonomy" id="1703779"/>
    <lineage>
        <taxon>Bacteria</taxon>
        <taxon>Bacteria division WOR-3</taxon>
    </lineage>
</organism>
<accession>A0A0S8FQY9</accession>
<dbReference type="EMBL" id="LJUJ01000018">
    <property type="protein sequence ID" value="KPK63129.1"/>
    <property type="molecule type" value="Genomic_DNA"/>
</dbReference>